<accession>N0E553</accession>
<name>N0E553_9MICO</name>
<dbReference type="InterPro" id="IPR012338">
    <property type="entry name" value="Beta-lactam/transpept-like"/>
</dbReference>
<evidence type="ECO:0000256" key="1">
    <source>
        <dbReference type="SAM" id="Phobius"/>
    </source>
</evidence>
<dbReference type="RefSeq" id="WP_010850143.1">
    <property type="nucleotide sequence ID" value="NZ_HF570956.1"/>
</dbReference>
<feature type="domain" description="Beta-lactamase-related" evidence="2">
    <location>
        <begin position="164"/>
        <end position="432"/>
    </location>
</feature>
<proteinExistence type="predicted"/>
<feature type="transmembrane region" description="Helical" evidence="1">
    <location>
        <begin position="12"/>
        <end position="35"/>
    </location>
</feature>
<dbReference type="Gene3D" id="3.40.710.10">
    <property type="entry name" value="DD-peptidase/beta-lactamase superfamily"/>
    <property type="match status" value="1"/>
</dbReference>
<dbReference type="InterPro" id="IPR001466">
    <property type="entry name" value="Beta-lactam-related"/>
</dbReference>
<comment type="caution">
    <text evidence="3">The sequence shown here is derived from an EMBL/GenBank/DDBJ whole genome shotgun (WGS) entry which is preliminary data.</text>
</comment>
<evidence type="ECO:0000313" key="4">
    <source>
        <dbReference type="Proteomes" id="UP000013167"/>
    </source>
</evidence>
<dbReference type="AlphaFoldDB" id="N0E553"/>
<evidence type="ECO:0000259" key="2">
    <source>
        <dbReference type="Pfam" id="PF00144"/>
    </source>
</evidence>
<dbReference type="eggNOG" id="COG1680">
    <property type="taxonomic scope" value="Bacteria"/>
</dbReference>
<keyword evidence="1" id="KW-0472">Membrane</keyword>
<dbReference type="GO" id="GO:0016787">
    <property type="term" value="F:hydrolase activity"/>
    <property type="evidence" value="ECO:0007669"/>
    <property type="project" value="UniProtKB-KW"/>
</dbReference>
<keyword evidence="1" id="KW-1133">Transmembrane helix</keyword>
<dbReference type="Proteomes" id="UP000013167">
    <property type="component" value="Unassembled WGS sequence"/>
</dbReference>
<keyword evidence="1 3" id="KW-0812">Transmembrane</keyword>
<dbReference type="Pfam" id="PF00144">
    <property type="entry name" value="Beta-lactamase"/>
    <property type="match status" value="1"/>
</dbReference>
<dbReference type="STRING" id="1193181.BN10_540073"/>
<protein>
    <submittedName>
        <fullName evidence="3">Putative hydrolase transmembrane protein</fullName>
    </submittedName>
</protein>
<dbReference type="PANTHER" id="PTHR43283">
    <property type="entry name" value="BETA-LACTAMASE-RELATED"/>
    <property type="match status" value="1"/>
</dbReference>
<dbReference type="SUPFAM" id="SSF56601">
    <property type="entry name" value="beta-lactamase/transpeptidase-like"/>
    <property type="match status" value="1"/>
</dbReference>
<dbReference type="EMBL" id="CAIZ01000124">
    <property type="protein sequence ID" value="CCH70294.1"/>
    <property type="molecule type" value="Genomic_DNA"/>
</dbReference>
<gene>
    <name evidence="3" type="ORF">BN10_540073</name>
</gene>
<dbReference type="HOGENOM" id="CLU_030169_5_1_11"/>
<reference evidence="3 4" key="1">
    <citation type="journal article" date="2013" name="ISME J.">
        <title>A metabolic model for members of the genus Tetrasphaera involved in enhanced biological phosphorus removal.</title>
        <authorList>
            <person name="Kristiansen R."/>
            <person name="Nguyen H.T.T."/>
            <person name="Saunders A.M."/>
            <person name="Nielsen J.L."/>
            <person name="Wimmer R."/>
            <person name="Le V.Q."/>
            <person name="McIlroy S.J."/>
            <person name="Petrovski S."/>
            <person name="Seviour R.J."/>
            <person name="Calteau A."/>
            <person name="Nielsen K.L."/>
            <person name="Nielsen P.H."/>
        </authorList>
    </citation>
    <scope>NUCLEOTIDE SEQUENCE [LARGE SCALE GENOMIC DNA]</scope>
    <source>
        <strain evidence="3 4">Lp2</strain>
    </source>
</reference>
<dbReference type="OrthoDB" id="9773047at2"/>
<keyword evidence="3" id="KW-0378">Hydrolase</keyword>
<sequence>MSVAPVRRRRRIVRRVLLGLLVVVIVALVGGYWYARPLLMTGTGYAAHNACAVTFVAGRQDPQNDLPPNPLVPYLSTEASGSEASSSIKGLLSSQKAWYTPGLGCTLGKDKGEYGTITQVPDGKNPYTSVPTPVMDAKTKAAVDRAFGDDLSAADKATLGTRGIVVLRGGTLVAERYADGFDARTPQLGWSMTKSVASLLTGIAVEQGKVALSDNGLFPEWTDGRKDITVENLLRMDSGIQWDETYDLGTPITRMLYLEPSMAGYVSSLPLAHPVGTVQQYSSGSTNLLCAVLQNRFGHSDDAPADFPRAELFAPLGLSSAVLEPDGTGLPVCSSYLWATPRDWAAIGQFALQDGEWDGDQLLPADWMTQSVKVTAHESSDEESYGLGWRSNTDASGQVVEPLMPADAYWMSGHDGQRVVVVPSADLVVVRLGFSPAADDIRVNQLVGDLASMPIGG</sequence>
<dbReference type="InterPro" id="IPR050789">
    <property type="entry name" value="Diverse_Enzym_Activities"/>
</dbReference>
<organism evidence="3 4">
    <name type="scientific">Phycicoccus elongatus Lp2</name>
    <dbReference type="NCBI Taxonomy" id="1193181"/>
    <lineage>
        <taxon>Bacteria</taxon>
        <taxon>Bacillati</taxon>
        <taxon>Actinomycetota</taxon>
        <taxon>Actinomycetes</taxon>
        <taxon>Micrococcales</taxon>
        <taxon>Intrasporangiaceae</taxon>
        <taxon>Phycicoccus</taxon>
    </lineage>
</organism>
<evidence type="ECO:0000313" key="3">
    <source>
        <dbReference type="EMBL" id="CCH70294.1"/>
    </source>
</evidence>
<dbReference type="PANTHER" id="PTHR43283:SF7">
    <property type="entry name" value="BETA-LACTAMASE-RELATED DOMAIN-CONTAINING PROTEIN"/>
    <property type="match status" value="1"/>
</dbReference>
<keyword evidence="4" id="KW-1185">Reference proteome</keyword>